<dbReference type="GO" id="GO:0004040">
    <property type="term" value="F:amidase activity"/>
    <property type="evidence" value="ECO:0007669"/>
    <property type="project" value="UniProtKB-EC"/>
</dbReference>
<dbReference type="PANTHER" id="PTHR46072:SF2">
    <property type="entry name" value="AMIDASE (EUROFUNG)"/>
    <property type="match status" value="1"/>
</dbReference>
<dbReference type="PANTHER" id="PTHR46072">
    <property type="entry name" value="AMIDASE-RELATED-RELATED"/>
    <property type="match status" value="1"/>
</dbReference>
<dbReference type="PROSITE" id="PS00571">
    <property type="entry name" value="AMIDASES"/>
    <property type="match status" value="1"/>
</dbReference>
<evidence type="ECO:0000256" key="6">
    <source>
        <dbReference type="PIRSR" id="PIRSR001221-2"/>
    </source>
</evidence>
<reference evidence="8" key="1">
    <citation type="journal article" date="2021" name="Genome Biol. Evol.">
        <title>The assembled and annotated genome of the fairy-ring fungus Marasmius oreades.</title>
        <authorList>
            <person name="Hiltunen M."/>
            <person name="Ament-Velasquez S.L."/>
            <person name="Johannesson H."/>
        </authorList>
    </citation>
    <scope>NUCLEOTIDE SEQUENCE</scope>
    <source>
        <strain evidence="8">03SP1</strain>
    </source>
</reference>
<gene>
    <name evidence="8" type="ORF">E1B28_005767</name>
</gene>
<keyword evidence="4" id="KW-0378">Hydrolase</keyword>
<comment type="catalytic activity">
    <reaction evidence="1">
        <text>a monocarboxylic acid amide + H2O = a monocarboxylate + NH4(+)</text>
        <dbReference type="Rhea" id="RHEA:12020"/>
        <dbReference type="ChEBI" id="CHEBI:15377"/>
        <dbReference type="ChEBI" id="CHEBI:28938"/>
        <dbReference type="ChEBI" id="CHEBI:35757"/>
        <dbReference type="ChEBI" id="CHEBI:83628"/>
        <dbReference type="EC" id="3.5.1.4"/>
    </reaction>
</comment>
<protein>
    <recommendedName>
        <fullName evidence="3">amidase</fullName>
        <ecNumber evidence="3">3.5.1.4</ecNumber>
    </recommendedName>
</protein>
<dbReference type="GeneID" id="66074843"/>
<dbReference type="PIRSF" id="PIRSF001221">
    <property type="entry name" value="Amidase_fungi"/>
    <property type="match status" value="1"/>
</dbReference>
<dbReference type="RefSeq" id="XP_043011436.1">
    <property type="nucleotide sequence ID" value="XM_043150349.1"/>
</dbReference>
<evidence type="ECO:0000313" key="9">
    <source>
        <dbReference type="Proteomes" id="UP001049176"/>
    </source>
</evidence>
<proteinExistence type="inferred from homology"/>
<comment type="similarity">
    <text evidence="2">Belongs to the amidase family.</text>
</comment>
<evidence type="ECO:0000256" key="5">
    <source>
        <dbReference type="PIRSR" id="PIRSR001221-1"/>
    </source>
</evidence>
<comment type="caution">
    <text evidence="8">The sequence shown here is derived from an EMBL/GenBank/DDBJ whole genome shotgun (WGS) entry which is preliminary data.</text>
</comment>
<sequence length="578" mass="64939">MTESDSSLDWKTRAAQRKQAQLDSIPSEWILHDLRLESENVMDVPEKCGLLSARELEITNTTDVEVILKKLSNSEWSSVDVTRAFYKRAIIAQQLTNCLTEIFVERALDRAKELDDILRRTGKVVGPLHGLPVSLKDQFTMKGLETIMGYVAWIGRYAKSDCVLVEMLYDCGAVPFVRTNVPQTLMWGETYNHVFGRTSNPYNRRLTAGGSSGGEGALVAMKGSPLGVGTDIGGSLRIPSAFCGLYTLRPSYERLPYYGATNALEGQESISSVLGPMTNSITGLKIFVKAIIDSQPWKRDPLVVRKEWSEKEYQLAFHGGGSPLCFAIMWDNGVVKPHPPLRRAMVMTKGALEAAGHRVIDWEPHRHLEIYKNSETIFVADGGEDYRTECERSGEPLIKSMISEDDGHEPIVEKPFVNHLVGESYHRSAYQLWELHKEKRQLRKSHLDYWEATVHRTGTGRPVDGIISPAVAYPAVPHGLNTDSFYTTLCNAMDYTTSVFPVTSVDTELDHPHDPHEFYNYEDEAVYKLYDSGLFQGCPVGLQLIGRTQEEEAVIRMTEIIDTALKENKRINTETDTK</sequence>
<dbReference type="InterPro" id="IPR020556">
    <property type="entry name" value="Amidase_CS"/>
</dbReference>
<dbReference type="EMBL" id="CM032183">
    <property type="protein sequence ID" value="KAG7094966.1"/>
    <property type="molecule type" value="Genomic_DNA"/>
</dbReference>
<evidence type="ECO:0000259" key="7">
    <source>
        <dbReference type="Pfam" id="PF01425"/>
    </source>
</evidence>
<dbReference type="EC" id="3.5.1.4" evidence="3"/>
<keyword evidence="9" id="KW-1185">Reference proteome</keyword>
<feature type="binding site" evidence="6">
    <location>
        <begin position="232"/>
        <end position="235"/>
    </location>
    <ligand>
        <name>substrate</name>
    </ligand>
</feature>
<evidence type="ECO:0000256" key="2">
    <source>
        <dbReference type="ARBA" id="ARBA00009199"/>
    </source>
</evidence>
<dbReference type="Pfam" id="PF01425">
    <property type="entry name" value="Amidase"/>
    <property type="match status" value="1"/>
</dbReference>
<name>A0A9P7UVW2_9AGAR</name>
<evidence type="ECO:0000256" key="3">
    <source>
        <dbReference type="ARBA" id="ARBA00012922"/>
    </source>
</evidence>
<dbReference type="Proteomes" id="UP001049176">
    <property type="component" value="Chromosome 3"/>
</dbReference>
<feature type="domain" description="Amidase" evidence="7">
    <location>
        <begin position="80"/>
        <end position="554"/>
    </location>
</feature>
<feature type="active site" description="Charge relay system" evidence="5">
    <location>
        <position position="136"/>
    </location>
</feature>
<feature type="binding site" evidence="6">
    <location>
        <position position="185"/>
    </location>
    <ligand>
        <name>substrate</name>
    </ligand>
</feature>
<dbReference type="SUPFAM" id="SSF75304">
    <property type="entry name" value="Amidase signature (AS) enzymes"/>
    <property type="match status" value="1"/>
</dbReference>
<organism evidence="8 9">
    <name type="scientific">Marasmius oreades</name>
    <name type="common">fairy-ring Marasmius</name>
    <dbReference type="NCBI Taxonomy" id="181124"/>
    <lineage>
        <taxon>Eukaryota</taxon>
        <taxon>Fungi</taxon>
        <taxon>Dikarya</taxon>
        <taxon>Basidiomycota</taxon>
        <taxon>Agaricomycotina</taxon>
        <taxon>Agaricomycetes</taxon>
        <taxon>Agaricomycetidae</taxon>
        <taxon>Agaricales</taxon>
        <taxon>Marasmiineae</taxon>
        <taxon>Marasmiaceae</taxon>
        <taxon>Marasmius</taxon>
    </lineage>
</organism>
<evidence type="ECO:0000256" key="4">
    <source>
        <dbReference type="ARBA" id="ARBA00022801"/>
    </source>
</evidence>
<dbReference type="KEGG" id="more:E1B28_005767"/>
<dbReference type="InterPro" id="IPR036928">
    <property type="entry name" value="AS_sf"/>
</dbReference>
<feature type="binding site" evidence="6">
    <location>
        <position position="211"/>
    </location>
    <ligand>
        <name>substrate</name>
    </ligand>
</feature>
<accession>A0A9P7UVW2</accession>
<dbReference type="Gene3D" id="3.90.1300.10">
    <property type="entry name" value="Amidase signature (AS) domain"/>
    <property type="match status" value="1"/>
</dbReference>
<dbReference type="InterPro" id="IPR023631">
    <property type="entry name" value="Amidase_dom"/>
</dbReference>
<evidence type="ECO:0000313" key="8">
    <source>
        <dbReference type="EMBL" id="KAG7094966.1"/>
    </source>
</evidence>
<dbReference type="OrthoDB" id="6428749at2759"/>
<dbReference type="AlphaFoldDB" id="A0A9P7UVW2"/>
<feature type="active site" description="Charge relay system" evidence="5">
    <location>
        <position position="211"/>
    </location>
</feature>
<evidence type="ECO:0000256" key="1">
    <source>
        <dbReference type="ARBA" id="ARBA00001311"/>
    </source>
</evidence>
<feature type="active site" description="Acyl-ester intermediate" evidence="5">
    <location>
        <position position="235"/>
    </location>
</feature>